<feature type="region of interest" description="Disordered" evidence="2">
    <location>
        <begin position="42"/>
        <end position="64"/>
    </location>
</feature>
<dbReference type="AlphaFoldDB" id="A0A6J0BBP1"/>
<dbReference type="GeneID" id="107217923"/>
<dbReference type="RefSeq" id="XP_015511110.1">
    <property type="nucleotide sequence ID" value="XM_015655624.1"/>
</dbReference>
<dbReference type="GO" id="GO:0045271">
    <property type="term" value="C:respiratory chain complex I"/>
    <property type="evidence" value="ECO:0007669"/>
    <property type="project" value="InterPro"/>
</dbReference>
<evidence type="ECO:0000313" key="6">
    <source>
        <dbReference type="RefSeq" id="XP_046598308.1"/>
    </source>
</evidence>
<reference evidence="4 5" key="1">
    <citation type="submission" date="2025-04" db="UniProtKB">
        <authorList>
            <consortium name="RefSeq"/>
        </authorList>
    </citation>
    <scope>IDENTIFICATION</scope>
    <source>
        <tissue evidence="6 7">Thorax and Abdomen</tissue>
        <tissue evidence="4 5">Whole body</tissue>
    </source>
</reference>
<dbReference type="RefSeq" id="XP_046598309.1">
    <property type="nucleotide sequence ID" value="XM_046742353.1"/>
</dbReference>
<dbReference type="InterPro" id="IPR007763">
    <property type="entry name" value="NDUFA12"/>
</dbReference>
<proteinExistence type="inferred from homology"/>
<evidence type="ECO:0000313" key="3">
    <source>
        <dbReference type="Proteomes" id="UP000829291"/>
    </source>
</evidence>
<dbReference type="RefSeq" id="XP_015511111.1">
    <property type="nucleotide sequence ID" value="XM_015655625.1"/>
</dbReference>
<dbReference type="KEGG" id="nlo:107217923"/>
<dbReference type="Proteomes" id="UP000829291">
    <property type="component" value="Chromosome 5"/>
</dbReference>
<feature type="region of interest" description="Disordered" evidence="2">
    <location>
        <begin position="108"/>
        <end position="148"/>
    </location>
</feature>
<evidence type="ECO:0000256" key="2">
    <source>
        <dbReference type="SAM" id="MobiDB-lite"/>
    </source>
</evidence>
<accession>A0A6J0BBP1</accession>
<sequence length="148" mass="17126">MAGKPTRGVFQTIWKHFIESVKPRRFRGDLVGTDHFGTKYYETPLHSTSSKKKPPRYFEPVNKDDFQQEVPAEWEAWLRYRRKEPPSDAEVLQSLALMKTKKKNAAELESALEATRSSKSKPAPLPEAIGFPTYKDYQYPEGFKDSKE</sequence>
<gene>
    <name evidence="4 5 6 7" type="primary">LOC107217923</name>
</gene>
<comment type="similarity">
    <text evidence="1">Belongs to the complex I NDUFA12 subunit family.</text>
</comment>
<evidence type="ECO:0000256" key="1">
    <source>
        <dbReference type="ARBA" id="ARBA00007355"/>
    </source>
</evidence>
<dbReference type="OrthoDB" id="10255576at2759"/>
<keyword evidence="3" id="KW-1185">Reference proteome</keyword>
<evidence type="ECO:0000313" key="5">
    <source>
        <dbReference type="RefSeq" id="XP_015511111.1"/>
    </source>
</evidence>
<name>A0A6J0BBP1_NEOLC</name>
<evidence type="ECO:0000313" key="7">
    <source>
        <dbReference type="RefSeq" id="XP_046598309.1"/>
    </source>
</evidence>
<dbReference type="GO" id="GO:0032981">
    <property type="term" value="P:mitochondrial respiratory chain complex I assembly"/>
    <property type="evidence" value="ECO:0007669"/>
    <property type="project" value="TreeGrafter"/>
</dbReference>
<dbReference type="RefSeq" id="XP_046598308.1">
    <property type="nucleotide sequence ID" value="XM_046742352.1"/>
</dbReference>
<protein>
    <submittedName>
        <fullName evidence="4 5">Mimitin, mitochondrial isoform X1</fullName>
    </submittedName>
    <submittedName>
        <fullName evidence="6 7">NADH dehydrogenase [ubiquinone] 1 alpha subcomplex assembly factor 2 isoform X1</fullName>
    </submittedName>
</protein>
<organism evidence="3 4">
    <name type="scientific">Neodiprion lecontei</name>
    <name type="common">Redheaded pine sawfly</name>
    <dbReference type="NCBI Taxonomy" id="441921"/>
    <lineage>
        <taxon>Eukaryota</taxon>
        <taxon>Metazoa</taxon>
        <taxon>Ecdysozoa</taxon>
        <taxon>Arthropoda</taxon>
        <taxon>Hexapoda</taxon>
        <taxon>Insecta</taxon>
        <taxon>Pterygota</taxon>
        <taxon>Neoptera</taxon>
        <taxon>Endopterygota</taxon>
        <taxon>Hymenoptera</taxon>
        <taxon>Tenthredinoidea</taxon>
        <taxon>Diprionidae</taxon>
        <taxon>Diprioninae</taxon>
        <taxon>Neodiprion</taxon>
    </lineage>
</organism>
<dbReference type="Pfam" id="PF05071">
    <property type="entry name" value="NDUFA12"/>
    <property type="match status" value="1"/>
</dbReference>
<dbReference type="GO" id="GO:0005739">
    <property type="term" value="C:mitochondrion"/>
    <property type="evidence" value="ECO:0007669"/>
    <property type="project" value="TreeGrafter"/>
</dbReference>
<dbReference type="PANTHER" id="PTHR32470">
    <property type="entry name" value="ADH DEHYDROGENASE [UBIQUINONE] 1 ALPHA SUBCOMPLEX ASSEMBLY FACTOR 2"/>
    <property type="match status" value="1"/>
</dbReference>
<evidence type="ECO:0000313" key="4">
    <source>
        <dbReference type="RefSeq" id="XP_015511110.1"/>
    </source>
</evidence>
<dbReference type="InterPro" id="IPR052618">
    <property type="entry name" value="ComplexI_NDUFA12"/>
</dbReference>
<dbReference type="PANTHER" id="PTHR32470:SF2">
    <property type="entry name" value="NADH DEHYDROGENASE [UBIQUINONE] 1 ALPHA SUBCOMPLEX ASSEMBLY FACTOR 2"/>
    <property type="match status" value="1"/>
</dbReference>